<dbReference type="PATRIC" id="fig|859350.6.peg.1688"/>
<protein>
    <submittedName>
        <fullName evidence="1">Uncharacterized protein</fullName>
    </submittedName>
</protein>
<organism evidence="1 2">
    <name type="scientific">Candidatus Nitrosopumilus salarius BD31</name>
    <dbReference type="NCBI Taxonomy" id="859350"/>
    <lineage>
        <taxon>Archaea</taxon>
        <taxon>Nitrososphaerota</taxon>
        <taxon>Nitrososphaeria</taxon>
        <taxon>Nitrosopumilales</taxon>
        <taxon>Nitrosopumilaceae</taxon>
        <taxon>Nitrosopumilus</taxon>
    </lineage>
</organism>
<dbReference type="EMBL" id="AEXL02000137">
    <property type="protein sequence ID" value="EIJ65241.1"/>
    <property type="molecule type" value="Genomic_DNA"/>
</dbReference>
<comment type="caution">
    <text evidence="1">The sequence shown here is derived from an EMBL/GenBank/DDBJ whole genome shotgun (WGS) entry which is preliminary data.</text>
</comment>
<proteinExistence type="predicted"/>
<accession>I3D0J8</accession>
<reference evidence="1 2" key="1">
    <citation type="journal article" date="2012" name="J. Bacteriol.">
        <title>Genome sequence of "Candidatus Nitrosopumilus salaria" BD31, an ammonia-oxidizing archaeon from the San Francisco Bay estuary.</title>
        <authorList>
            <person name="Mosier A.C."/>
            <person name="Allen E.E."/>
            <person name="Kim M."/>
            <person name="Ferriera S."/>
            <person name="Francis C.A."/>
        </authorList>
    </citation>
    <scope>NUCLEOTIDE SEQUENCE [LARGE SCALE GENOMIC DNA]</scope>
    <source>
        <strain evidence="1 2">BD31</strain>
    </source>
</reference>
<evidence type="ECO:0000313" key="1">
    <source>
        <dbReference type="EMBL" id="EIJ65241.1"/>
    </source>
</evidence>
<name>I3D0J8_9ARCH</name>
<sequence length="66" mass="7798">MKSENQKLRNYISLVSAEIELKQRITEIKQNFVNLSDSEYIVEPILDRITKINSEKIFLEKELNLS</sequence>
<dbReference type="AlphaFoldDB" id="I3D0J8"/>
<evidence type="ECO:0000313" key="2">
    <source>
        <dbReference type="Proteomes" id="UP000003423"/>
    </source>
</evidence>
<keyword evidence="2" id="KW-1185">Reference proteome</keyword>
<gene>
    <name evidence="1" type="ORF">BD31_I1866</name>
</gene>
<dbReference type="Proteomes" id="UP000003423">
    <property type="component" value="Unassembled WGS sequence"/>
</dbReference>